<name>A0A4Q9MKJ8_9APHY</name>
<dbReference type="Gene3D" id="1.20.1170.10">
    <property type="match status" value="1"/>
</dbReference>
<accession>A0A4Q9MKJ8</accession>
<dbReference type="EMBL" id="ML143426">
    <property type="protein sequence ID" value="TBU27965.1"/>
    <property type="molecule type" value="Genomic_DNA"/>
</dbReference>
<dbReference type="Proteomes" id="UP000292957">
    <property type="component" value="Unassembled WGS sequence"/>
</dbReference>
<evidence type="ECO:0000313" key="2">
    <source>
        <dbReference type="EMBL" id="TBU27965.1"/>
    </source>
</evidence>
<evidence type="ECO:0000256" key="1">
    <source>
        <dbReference type="SAM" id="Coils"/>
    </source>
</evidence>
<dbReference type="SUPFAM" id="SSF58100">
    <property type="entry name" value="Bacterial hemolysins"/>
    <property type="match status" value="1"/>
</dbReference>
<keyword evidence="1" id="KW-0175">Coiled coil</keyword>
<proteinExistence type="predicted"/>
<feature type="coiled-coil region" evidence="1">
    <location>
        <begin position="271"/>
        <end position="314"/>
    </location>
</feature>
<protein>
    <submittedName>
        <fullName evidence="2">Uncharacterized protein</fullName>
    </submittedName>
</protein>
<organism evidence="2">
    <name type="scientific">Dichomitus squalens</name>
    <dbReference type="NCBI Taxonomy" id="114155"/>
    <lineage>
        <taxon>Eukaryota</taxon>
        <taxon>Fungi</taxon>
        <taxon>Dikarya</taxon>
        <taxon>Basidiomycota</taxon>
        <taxon>Agaricomycotina</taxon>
        <taxon>Agaricomycetes</taxon>
        <taxon>Polyporales</taxon>
        <taxon>Polyporaceae</taxon>
        <taxon>Dichomitus</taxon>
    </lineage>
</organism>
<gene>
    <name evidence="2" type="ORF">BD311DRAFT_788797</name>
</gene>
<dbReference type="OrthoDB" id="2752851at2759"/>
<reference evidence="2" key="1">
    <citation type="submission" date="2019-01" db="EMBL/GenBank/DDBJ databases">
        <title>Draft genome sequences of three monokaryotic isolates of the white-rot basidiomycete fungus Dichomitus squalens.</title>
        <authorList>
            <consortium name="DOE Joint Genome Institute"/>
            <person name="Lopez S.C."/>
            <person name="Andreopoulos B."/>
            <person name="Pangilinan J."/>
            <person name="Lipzen A."/>
            <person name="Riley R."/>
            <person name="Ahrendt S."/>
            <person name="Ng V."/>
            <person name="Barry K."/>
            <person name="Daum C."/>
            <person name="Grigoriev I.V."/>
            <person name="Hilden K.S."/>
            <person name="Makela M.R."/>
            <person name="de Vries R.P."/>
        </authorList>
    </citation>
    <scope>NUCLEOTIDE SEQUENCE [LARGE SCALE GENOMIC DNA]</scope>
    <source>
        <strain evidence="2">OM18370.1</strain>
    </source>
</reference>
<dbReference type="AlphaFoldDB" id="A0A4Q9MKJ8"/>
<sequence>MSPTSPIETIAAKDDFSYGTLSIQAENKELKQFNEVISSPAVKKHVHGELLNLREKVSIIKYGFRQVYEDLRRFEREHVRRENKHELSQQWKELQKRFNVLMDKSHEDAVKAAGFLQMYSTGLLTKTDESRYESLRVELQSLLETLDKHEAGALENKSGFSALADDLGDFCSDIDDTVEDVTGSVTAELTEAKAHCNKLSLQVQDLSQQARKTGLACMSSLSVGAVAVGFAVLTLSPAAVVTAVTSMFAAAGSSVEYFKIIRERSCVRDEAKEWESKKEMLMAENDVLKKLTNLEKTKEDVKQLREQVDIIADIWQKIRGDMQHLKTYLELTVGPDAPITQFLPEKLELAATLYKELAGLLELYGKGSTSEPSASAQEH</sequence>